<dbReference type="Proteomes" id="UP000255102">
    <property type="component" value="Unassembled WGS sequence"/>
</dbReference>
<sequence length="36" mass="4131">MSIDLLSGSCFKVTTKQHFATKNCEKIYELIKINLL</sequence>
<evidence type="ECO:0000313" key="1">
    <source>
        <dbReference type="EMBL" id="STY86828.1"/>
    </source>
</evidence>
<reference evidence="1 2" key="1">
    <citation type="submission" date="2018-06" db="EMBL/GenBank/DDBJ databases">
        <authorList>
            <consortium name="Pathogen Informatics"/>
            <person name="Doyle S."/>
        </authorList>
    </citation>
    <scope>NUCLEOTIDE SEQUENCE [LARGE SCALE GENOMIC DNA]</scope>
    <source>
        <strain evidence="1 2">NCTC11227</strain>
    </source>
</reference>
<dbReference type="AlphaFoldDB" id="A0A378PK71"/>
<dbReference type="EMBL" id="UGPW01000001">
    <property type="protein sequence ID" value="STY86828.1"/>
    <property type="molecule type" value="Genomic_DNA"/>
</dbReference>
<organism evidence="1 2">
    <name type="scientific">Moraxella ovis</name>
    <dbReference type="NCBI Taxonomy" id="29433"/>
    <lineage>
        <taxon>Bacteria</taxon>
        <taxon>Pseudomonadati</taxon>
        <taxon>Pseudomonadota</taxon>
        <taxon>Gammaproteobacteria</taxon>
        <taxon>Moraxellales</taxon>
        <taxon>Moraxellaceae</taxon>
        <taxon>Moraxella</taxon>
    </lineage>
</organism>
<gene>
    <name evidence="1" type="ORF">NCTC11227_00826</name>
</gene>
<evidence type="ECO:0000313" key="2">
    <source>
        <dbReference type="Proteomes" id="UP000255102"/>
    </source>
</evidence>
<accession>A0A378PK71</accession>
<name>A0A378PK71_9GAMM</name>
<protein>
    <submittedName>
        <fullName evidence="1">Uncharacterized protein</fullName>
    </submittedName>
</protein>
<proteinExistence type="predicted"/>